<dbReference type="EnsemblMetazoa" id="CJA11856.1">
    <property type="protein sequence ID" value="CJA11856.1"/>
    <property type="gene ID" value="WBGene00131060"/>
</dbReference>
<name>A0A8R1HU36_CAEJA</name>
<feature type="region of interest" description="Disordered" evidence="1">
    <location>
        <begin position="1"/>
        <end position="81"/>
    </location>
</feature>
<reference evidence="2" key="2">
    <citation type="submission" date="2022-06" db="UniProtKB">
        <authorList>
            <consortium name="EnsemblMetazoa"/>
        </authorList>
    </citation>
    <scope>IDENTIFICATION</scope>
    <source>
        <strain evidence="2">DF5081</strain>
    </source>
</reference>
<sequence length="458" mass="53741">MVDSNALKTTNIAGENIDSEQPPLRVTSEEKNPANSKSSKKSPRKRRTEISCEERPSTSTEKFEEEMNESISTIGNKRGKAMKKKCGRKRKEEEFRIFFPPPRALPETKTLFHLHNTNCQHTDWSVLSINLPKYASYQTGWRVSYAALRSIILLDQRRGQFLKNFDLFNGKQIKKAILFADRKGIRICEHMPKKWDGIVKLCDEPTLTEESDCFSHQLQIEADRFPSDALIDQSVKINRKKSRKARKTAEETRWKQNGKSFSRFLRRPRTKHQRMVAKKRAEKKSLVVLMVRKNKVHKREASVDIVNFQQWQERIRISVIKENVVCENQKKREQMEDAEWEKIENRLKMKENRIITDAPFSLKVSEVFKYCNSSWQVVEKKGSESQGFQYLLVPVSESGFLAEFAVDTVKTRKVFSSSKLLFTLGRFSQQVWCKFVQFELRKRCRLEKRSFGIEIRQN</sequence>
<evidence type="ECO:0000313" key="2">
    <source>
        <dbReference type="EnsemblMetazoa" id="CJA11856.1"/>
    </source>
</evidence>
<protein>
    <submittedName>
        <fullName evidence="2">Uncharacterized protein</fullName>
    </submittedName>
</protein>
<keyword evidence="3" id="KW-1185">Reference proteome</keyword>
<reference evidence="3" key="1">
    <citation type="submission" date="2010-08" db="EMBL/GenBank/DDBJ databases">
        <authorList>
            <consortium name="Caenorhabditis japonica Sequencing Consortium"/>
            <person name="Wilson R.K."/>
        </authorList>
    </citation>
    <scope>NUCLEOTIDE SEQUENCE [LARGE SCALE GENOMIC DNA]</scope>
    <source>
        <strain evidence="3">DF5081</strain>
    </source>
</reference>
<feature type="compositionally biased region" description="Polar residues" evidence="1">
    <location>
        <begin position="1"/>
        <end position="13"/>
    </location>
</feature>
<dbReference type="Proteomes" id="UP000005237">
    <property type="component" value="Unassembled WGS sequence"/>
</dbReference>
<evidence type="ECO:0000256" key="1">
    <source>
        <dbReference type="SAM" id="MobiDB-lite"/>
    </source>
</evidence>
<accession>A0A8R1HU36</accession>
<organism evidence="2 3">
    <name type="scientific">Caenorhabditis japonica</name>
    <dbReference type="NCBI Taxonomy" id="281687"/>
    <lineage>
        <taxon>Eukaryota</taxon>
        <taxon>Metazoa</taxon>
        <taxon>Ecdysozoa</taxon>
        <taxon>Nematoda</taxon>
        <taxon>Chromadorea</taxon>
        <taxon>Rhabditida</taxon>
        <taxon>Rhabditina</taxon>
        <taxon>Rhabditomorpha</taxon>
        <taxon>Rhabditoidea</taxon>
        <taxon>Rhabditidae</taxon>
        <taxon>Peloderinae</taxon>
        <taxon>Caenorhabditis</taxon>
    </lineage>
</organism>
<dbReference type="AlphaFoldDB" id="A0A8R1HU36"/>
<evidence type="ECO:0000313" key="3">
    <source>
        <dbReference type="Proteomes" id="UP000005237"/>
    </source>
</evidence>
<proteinExistence type="predicted"/>
<feature type="compositionally biased region" description="Basic residues" evidence="1">
    <location>
        <begin position="38"/>
        <end position="47"/>
    </location>
</feature>